<accession>A0ABT0HAQ3</accession>
<sequence>MLQPIVHYGIHFLLPLIVALLFFKTNWKLAYLIMLSTFLIDLDHLLATPLFDPNRCSINFHPLHSYYAIGVYMVLALIKKTRLIGLGLVIHIIADQVDCWMM</sequence>
<organism evidence="2 3">
    <name type="scientific">Psychroserpens algicola</name>
    <dbReference type="NCBI Taxonomy" id="1719034"/>
    <lineage>
        <taxon>Bacteria</taxon>
        <taxon>Pseudomonadati</taxon>
        <taxon>Bacteroidota</taxon>
        <taxon>Flavobacteriia</taxon>
        <taxon>Flavobacteriales</taxon>
        <taxon>Flavobacteriaceae</taxon>
        <taxon>Psychroserpens</taxon>
    </lineage>
</organism>
<evidence type="ECO:0000313" key="3">
    <source>
        <dbReference type="Proteomes" id="UP001203687"/>
    </source>
</evidence>
<comment type="caution">
    <text evidence="2">The sequence shown here is derived from an EMBL/GenBank/DDBJ whole genome shotgun (WGS) entry which is preliminary data.</text>
</comment>
<name>A0ABT0HAQ3_9FLAO</name>
<keyword evidence="1" id="KW-0812">Transmembrane</keyword>
<protein>
    <submittedName>
        <fullName evidence="2">DUF6122 family protein</fullName>
    </submittedName>
</protein>
<keyword evidence="1" id="KW-0472">Membrane</keyword>
<dbReference type="Proteomes" id="UP001203687">
    <property type="component" value="Unassembled WGS sequence"/>
</dbReference>
<dbReference type="RefSeq" id="WP_248413352.1">
    <property type="nucleotide sequence ID" value="NZ_JALPQF010000012.1"/>
</dbReference>
<evidence type="ECO:0000256" key="1">
    <source>
        <dbReference type="SAM" id="Phobius"/>
    </source>
</evidence>
<feature type="transmembrane region" description="Helical" evidence="1">
    <location>
        <begin position="6"/>
        <end position="23"/>
    </location>
</feature>
<proteinExistence type="predicted"/>
<keyword evidence="3" id="KW-1185">Reference proteome</keyword>
<reference evidence="2" key="1">
    <citation type="submission" date="2022-04" db="EMBL/GenBank/DDBJ databases">
        <authorList>
            <person name="Ren T."/>
        </authorList>
    </citation>
    <scope>NUCLEOTIDE SEQUENCE</scope>
    <source>
        <strain evidence="2">F63249</strain>
    </source>
</reference>
<gene>
    <name evidence="2" type="ORF">MUY34_12505</name>
</gene>
<dbReference type="Pfam" id="PF19617">
    <property type="entry name" value="DUF6122"/>
    <property type="match status" value="1"/>
</dbReference>
<dbReference type="EMBL" id="JALPQF010000012">
    <property type="protein sequence ID" value="MCK8481445.1"/>
    <property type="molecule type" value="Genomic_DNA"/>
</dbReference>
<dbReference type="InterPro" id="IPR046125">
    <property type="entry name" value="DUF6122"/>
</dbReference>
<evidence type="ECO:0000313" key="2">
    <source>
        <dbReference type="EMBL" id="MCK8481445.1"/>
    </source>
</evidence>
<keyword evidence="1" id="KW-1133">Transmembrane helix</keyword>
<feature type="transmembrane region" description="Helical" evidence="1">
    <location>
        <begin position="30"/>
        <end position="51"/>
    </location>
</feature>